<keyword evidence="3" id="KW-1185">Reference proteome</keyword>
<accession>A0A4R7S510</accession>
<evidence type="ECO:0000256" key="1">
    <source>
        <dbReference type="SAM" id="Phobius"/>
    </source>
</evidence>
<dbReference type="InterPro" id="IPR001611">
    <property type="entry name" value="Leu-rich_rpt"/>
</dbReference>
<dbReference type="Proteomes" id="UP000295662">
    <property type="component" value="Unassembled WGS sequence"/>
</dbReference>
<protein>
    <recommendedName>
        <fullName evidence="4">Leucine rich repeat (LRR) protein</fullName>
    </recommendedName>
</protein>
<dbReference type="InterPro" id="IPR032675">
    <property type="entry name" value="LRR_dom_sf"/>
</dbReference>
<evidence type="ECO:0000313" key="3">
    <source>
        <dbReference type="Proteomes" id="UP000295662"/>
    </source>
</evidence>
<keyword evidence="1" id="KW-0812">Transmembrane</keyword>
<gene>
    <name evidence="2" type="ORF">EI77_01922</name>
</gene>
<evidence type="ECO:0008006" key="4">
    <source>
        <dbReference type="Google" id="ProtNLM"/>
    </source>
</evidence>
<comment type="caution">
    <text evidence="2">The sequence shown here is derived from an EMBL/GenBank/DDBJ whole genome shotgun (WGS) entry which is preliminary data.</text>
</comment>
<reference evidence="2 3" key="1">
    <citation type="submission" date="2019-03" db="EMBL/GenBank/DDBJ databases">
        <title>Genomic Encyclopedia of Archaeal and Bacterial Type Strains, Phase II (KMG-II): from individual species to whole genera.</title>
        <authorList>
            <person name="Goeker M."/>
        </authorList>
    </citation>
    <scope>NUCLEOTIDE SEQUENCE [LARGE SCALE GENOMIC DNA]</scope>
    <source>
        <strain evidence="2 3">ATCC 25309</strain>
    </source>
</reference>
<dbReference type="AlphaFoldDB" id="A0A4R7S510"/>
<dbReference type="Gene3D" id="3.80.10.10">
    <property type="entry name" value="Ribonuclease Inhibitor"/>
    <property type="match status" value="1"/>
</dbReference>
<evidence type="ECO:0000313" key="2">
    <source>
        <dbReference type="EMBL" id="TDU73451.1"/>
    </source>
</evidence>
<dbReference type="EMBL" id="SOCA01000002">
    <property type="protein sequence ID" value="TDU73451.1"/>
    <property type="molecule type" value="Genomic_DNA"/>
</dbReference>
<dbReference type="Pfam" id="PF13516">
    <property type="entry name" value="LRR_6"/>
    <property type="match status" value="1"/>
</dbReference>
<keyword evidence="1" id="KW-0472">Membrane</keyword>
<keyword evidence="1" id="KW-1133">Transmembrane helix</keyword>
<organism evidence="2 3">
    <name type="scientific">Prosthecobacter fusiformis</name>
    <dbReference type="NCBI Taxonomy" id="48464"/>
    <lineage>
        <taxon>Bacteria</taxon>
        <taxon>Pseudomonadati</taxon>
        <taxon>Verrucomicrobiota</taxon>
        <taxon>Verrucomicrobiia</taxon>
        <taxon>Verrucomicrobiales</taxon>
        <taxon>Verrucomicrobiaceae</taxon>
        <taxon>Prosthecobacter</taxon>
    </lineage>
</organism>
<feature type="transmembrane region" description="Helical" evidence="1">
    <location>
        <begin position="5"/>
        <end position="23"/>
    </location>
</feature>
<sequence>MKSRIIVYFFVGAFLVCCGWFAARWSAISVLDAETAAGLNVKWRTVLNTRFLPGASPLDMHLNYDIVSASKLANAVKHFGDVESLSINHGDERTIIFLAEIGRLNSLTKLLIFDAPVNDKILQGFTFPKLQKLSLVNCDITGVHWPLLPELQEVDLGGCPISDEGFKAILKSPKINYLIFENASITPNGLLMSGAALHPNLIRLQFSNCAWPRVSIEEAEARIRKLNSRLQLSW</sequence>
<dbReference type="SUPFAM" id="SSF52047">
    <property type="entry name" value="RNI-like"/>
    <property type="match status" value="1"/>
</dbReference>
<proteinExistence type="predicted"/>
<name>A0A4R7S510_9BACT</name>